<keyword evidence="2" id="KW-0472">Membrane</keyword>
<accession>A0AA41WM88</accession>
<keyword evidence="4" id="KW-1185">Reference proteome</keyword>
<feature type="region of interest" description="Disordered" evidence="1">
    <location>
        <begin position="502"/>
        <end position="541"/>
    </location>
</feature>
<name>A0AA41WM88_9RALS</name>
<reference evidence="4" key="1">
    <citation type="journal article" date="2023" name="Front. Microbiol.">
        <title>Ralstonia chuxiongensis sp. nov., Ralstonia mojiangensis sp. nov., and Ralstonia soli sp. nov., isolated from tobacco fields, are three novel species in the family Burkholderiaceae.</title>
        <authorList>
            <person name="Lu C.H."/>
            <person name="Zhang Y.Y."/>
            <person name="Jiang N."/>
            <person name="Chen W."/>
            <person name="Shao X."/>
            <person name="Zhao Z.M."/>
            <person name="Lu W.L."/>
            <person name="Hu X."/>
            <person name="Xi Y.X."/>
            <person name="Zou S.Y."/>
            <person name="Wei Q.J."/>
            <person name="Lin Z.L."/>
            <person name="Gong L."/>
            <person name="Gai X.T."/>
            <person name="Zhang L.Q."/>
            <person name="Li J.Y."/>
            <person name="Jin Y."/>
            <person name="Xia Z.Y."/>
        </authorList>
    </citation>
    <scope>NUCLEOTIDE SEQUENCE [LARGE SCALE GENOMIC DNA]</scope>
    <source>
        <strain evidence="4">21YRMH01-3</strain>
    </source>
</reference>
<dbReference type="NCBIfam" id="TIGR04222">
    <property type="entry name" value="near_uncomplex"/>
    <property type="match status" value="1"/>
</dbReference>
<gene>
    <name evidence="3" type="ORF">NKG59_00430</name>
</gene>
<proteinExistence type="predicted"/>
<feature type="transmembrane region" description="Helical" evidence="2">
    <location>
        <begin position="416"/>
        <end position="433"/>
    </location>
</feature>
<dbReference type="AlphaFoldDB" id="A0AA41WM88"/>
<feature type="region of interest" description="Disordered" evidence="1">
    <location>
        <begin position="171"/>
        <end position="204"/>
    </location>
</feature>
<keyword evidence="2" id="KW-0812">Transmembrane</keyword>
<feature type="transmembrane region" description="Helical" evidence="2">
    <location>
        <begin position="242"/>
        <end position="260"/>
    </location>
</feature>
<dbReference type="RefSeq" id="WP_253534256.1">
    <property type="nucleotide sequence ID" value="NZ_JAMYWC010000001.1"/>
</dbReference>
<evidence type="ECO:0000256" key="2">
    <source>
        <dbReference type="SAM" id="Phobius"/>
    </source>
</evidence>
<organism evidence="3 4">
    <name type="scientific">Ralstonia chuxiongensis</name>
    <dbReference type="NCBI Taxonomy" id="2957504"/>
    <lineage>
        <taxon>Bacteria</taxon>
        <taxon>Pseudomonadati</taxon>
        <taxon>Pseudomonadota</taxon>
        <taxon>Betaproteobacteria</taxon>
        <taxon>Burkholderiales</taxon>
        <taxon>Burkholderiaceae</taxon>
        <taxon>Ralstonia</taxon>
    </lineage>
</organism>
<feature type="transmembrane region" description="Helical" evidence="2">
    <location>
        <begin position="389"/>
        <end position="410"/>
    </location>
</feature>
<comment type="caution">
    <text evidence="3">The sequence shown here is derived from an EMBL/GenBank/DDBJ whole genome shotgun (WGS) entry which is preliminary data.</text>
</comment>
<feature type="transmembrane region" description="Helical" evidence="2">
    <location>
        <begin position="212"/>
        <end position="230"/>
    </location>
</feature>
<evidence type="ECO:0000313" key="4">
    <source>
        <dbReference type="Proteomes" id="UP001162793"/>
    </source>
</evidence>
<feature type="compositionally biased region" description="Low complexity" evidence="1">
    <location>
        <begin position="504"/>
        <end position="532"/>
    </location>
</feature>
<dbReference type="EMBL" id="JAMYWC010000001">
    <property type="protein sequence ID" value="MCP1170796.1"/>
    <property type="molecule type" value="Genomic_DNA"/>
</dbReference>
<evidence type="ECO:0000256" key="1">
    <source>
        <dbReference type="SAM" id="MobiDB-lite"/>
    </source>
</evidence>
<keyword evidence="2" id="KW-1133">Transmembrane helix</keyword>
<dbReference type="InterPro" id="IPR026467">
    <property type="entry name" value="Ser/Gly_Cys_C_dom"/>
</dbReference>
<evidence type="ECO:0000313" key="3">
    <source>
        <dbReference type="EMBL" id="MCP1170796.1"/>
    </source>
</evidence>
<dbReference type="Proteomes" id="UP001162793">
    <property type="component" value="Unassembled WGS sequence"/>
</dbReference>
<protein>
    <submittedName>
        <fullName evidence="3">TIGR04222 domain-containing membrane protein</fullName>
    </submittedName>
</protein>
<sequence>MRGQVALPPGQPIMHAQQQRLIATQMTSSTPPTSPDSAATEADRQACLLRLSQYSPDAPDAPVPFSHRLAEAEGWSRLHTLAVIEEYKRFAYLAVFAGHAVTPSEAIDAAWHLHLQYSKEYWTVFCGEVLGAPLHHAPGIGAPDEDDTYAQHYQQTIESYQRTFGMEPPPDVWPVPEPVQPDSAPEATSPARHPPNPVTPPRASTARSVMPSVWLVIGACLIAITTNVASDFDVLNYAGPRFLAFYLGVCLMACLLIRGLHRFAYPRRPWGATDGNVPRQLAPAEAALITGDATRMAQVATLTLLDAGAIRVASPAKRKRDRNTYVVANETPTPDRHVDAWTWLARQPQRRSPWPAFRDRFLDEAIDMTDRLRHEGWMWATGAMRGTTVAAWAIGLSVLWLGVIKVFVGLSRERPVMWLLVEMALFGIVYWCVTVRLIGVGRAGPTAGASAALDVHRQRSQQAPKAGLSTSDLLWLAAFGGTSVLANTAWAGYRPMMGTHAGASSSGSGSDTSSNCSSSSSSSSCSSSSCGSSGCGGCSSS</sequence>